<keyword evidence="3" id="KW-1185">Reference proteome</keyword>
<accession>A0A495VU90</accession>
<proteinExistence type="predicted"/>
<dbReference type="CDD" id="cd04301">
    <property type="entry name" value="NAT_SF"/>
    <property type="match status" value="1"/>
</dbReference>
<dbReference type="EMBL" id="RBXO01000001">
    <property type="protein sequence ID" value="RKT52754.1"/>
    <property type="molecule type" value="Genomic_DNA"/>
</dbReference>
<name>A0A495VU90_9PSEU</name>
<dbReference type="AlphaFoldDB" id="A0A495VU90"/>
<evidence type="ECO:0000313" key="2">
    <source>
        <dbReference type="EMBL" id="RKT52754.1"/>
    </source>
</evidence>
<keyword evidence="2" id="KW-0808">Transferase</keyword>
<dbReference type="PROSITE" id="PS51186">
    <property type="entry name" value="GNAT"/>
    <property type="match status" value="1"/>
</dbReference>
<dbReference type="SUPFAM" id="SSF55729">
    <property type="entry name" value="Acyl-CoA N-acyltransferases (Nat)"/>
    <property type="match status" value="1"/>
</dbReference>
<protein>
    <submittedName>
        <fullName evidence="2">Putative GNAT family acetyltransferase</fullName>
    </submittedName>
</protein>
<evidence type="ECO:0000313" key="3">
    <source>
        <dbReference type="Proteomes" id="UP000282084"/>
    </source>
</evidence>
<dbReference type="Gene3D" id="3.40.630.30">
    <property type="match status" value="1"/>
</dbReference>
<reference evidence="2 3" key="1">
    <citation type="submission" date="2018-10" db="EMBL/GenBank/DDBJ databases">
        <title>Sequencing the genomes of 1000 actinobacteria strains.</title>
        <authorList>
            <person name="Klenk H.-P."/>
        </authorList>
    </citation>
    <scope>NUCLEOTIDE SEQUENCE [LARGE SCALE GENOMIC DNA]</scope>
    <source>
        <strain evidence="2 3">DSM 43800</strain>
    </source>
</reference>
<feature type="domain" description="N-acetyltransferase" evidence="1">
    <location>
        <begin position="153"/>
        <end position="299"/>
    </location>
</feature>
<dbReference type="InterPro" id="IPR000182">
    <property type="entry name" value="GNAT_dom"/>
</dbReference>
<dbReference type="Pfam" id="PF00583">
    <property type="entry name" value="Acetyltransf_1"/>
    <property type="match status" value="1"/>
</dbReference>
<dbReference type="InterPro" id="IPR016181">
    <property type="entry name" value="Acyl_CoA_acyltransferase"/>
</dbReference>
<dbReference type="GO" id="GO:0016747">
    <property type="term" value="F:acyltransferase activity, transferring groups other than amino-acyl groups"/>
    <property type="evidence" value="ECO:0007669"/>
    <property type="project" value="InterPro"/>
</dbReference>
<gene>
    <name evidence="2" type="ORF">C8E97_1281</name>
</gene>
<evidence type="ECO:0000259" key="1">
    <source>
        <dbReference type="PROSITE" id="PS51186"/>
    </source>
</evidence>
<comment type="caution">
    <text evidence="2">The sequence shown here is derived from an EMBL/GenBank/DDBJ whole genome shotgun (WGS) entry which is preliminary data.</text>
</comment>
<sequence length="299" mass="32004">MPLRAFCVTVRCVADVARHDDLAQFWALTRDLFTADPVFHTIPIAAVRRRIEHPHPTDEPPILVTVSEAGAVVAAAVRTPPWALALSGVPVDWVDTVAEHLVDVELPGVNGPRAAAEAFVRAWTARTGQGAREATALRLFRLAELEPPVGVPGASRLATEDDADLLVQWYLGFVDESTPYEPNEDQAVTFVRGTLAAGSGHVLWLDEGRPVAWAAAGAPAVGMSRIGPVYTPKEHRRNGYGAAATSACARWALEAGAEHVVLFTDLANPTSNSIYQRIGFRPVCDAAEFVFTQAGAGTD</sequence>
<organism evidence="2 3">
    <name type="scientific">Saccharothrix australiensis</name>
    <dbReference type="NCBI Taxonomy" id="2072"/>
    <lineage>
        <taxon>Bacteria</taxon>
        <taxon>Bacillati</taxon>
        <taxon>Actinomycetota</taxon>
        <taxon>Actinomycetes</taxon>
        <taxon>Pseudonocardiales</taxon>
        <taxon>Pseudonocardiaceae</taxon>
        <taxon>Saccharothrix</taxon>
    </lineage>
</organism>
<dbReference type="Proteomes" id="UP000282084">
    <property type="component" value="Unassembled WGS sequence"/>
</dbReference>